<name>A0AAW0ZNE8_9HYME</name>
<accession>A0AAW0ZNE8</accession>
<reference evidence="2 3" key="1">
    <citation type="submission" date="2024-05" db="EMBL/GenBank/DDBJ databases">
        <title>The nuclear and mitochondrial genome assemblies of Tetragonisca angustula (Apidae: Meliponini), a tiny yet remarkable pollinator in the Neotropics.</title>
        <authorList>
            <person name="Ferrari R."/>
            <person name="Ricardo P.C."/>
            <person name="Dias F.C."/>
            <person name="Araujo N.S."/>
            <person name="Soares D.O."/>
            <person name="Zhou Q.-S."/>
            <person name="Zhu C.-D."/>
            <person name="Coutinho L."/>
            <person name="Airas M.C."/>
            <person name="Batista T.M."/>
        </authorList>
    </citation>
    <scope>NUCLEOTIDE SEQUENCE [LARGE SCALE GENOMIC DNA]</scope>
    <source>
        <strain evidence="2">ASF017062</strain>
        <tissue evidence="2">Abdomen</tissue>
    </source>
</reference>
<dbReference type="EMBL" id="JAWNGG020000159">
    <property type="protein sequence ID" value="KAK9298939.1"/>
    <property type="molecule type" value="Genomic_DNA"/>
</dbReference>
<sequence>MSAVCVPAGWWGKRTRTGWRRCRVAGWLEYRRHKEETAETQCRYTHMSARSPNIRKDRIESGRTNVRRMKIRFSHEQGSDRVKADQLMTRARLIQPFGSRNDFSSYPSGIIRSTPPHTPHLPAGSLGSGSVGTEGVTTTPRDRFNP</sequence>
<comment type="caution">
    <text evidence="2">The sequence shown here is derived from an EMBL/GenBank/DDBJ whole genome shotgun (WGS) entry which is preliminary data.</text>
</comment>
<feature type="region of interest" description="Disordered" evidence="1">
    <location>
        <begin position="105"/>
        <end position="146"/>
    </location>
</feature>
<keyword evidence="3" id="KW-1185">Reference proteome</keyword>
<dbReference type="Proteomes" id="UP001432146">
    <property type="component" value="Unassembled WGS sequence"/>
</dbReference>
<evidence type="ECO:0000313" key="2">
    <source>
        <dbReference type="EMBL" id="KAK9298939.1"/>
    </source>
</evidence>
<dbReference type="AlphaFoldDB" id="A0AAW0ZNE8"/>
<organism evidence="2 3">
    <name type="scientific">Tetragonisca angustula</name>
    <dbReference type="NCBI Taxonomy" id="166442"/>
    <lineage>
        <taxon>Eukaryota</taxon>
        <taxon>Metazoa</taxon>
        <taxon>Ecdysozoa</taxon>
        <taxon>Arthropoda</taxon>
        <taxon>Hexapoda</taxon>
        <taxon>Insecta</taxon>
        <taxon>Pterygota</taxon>
        <taxon>Neoptera</taxon>
        <taxon>Endopterygota</taxon>
        <taxon>Hymenoptera</taxon>
        <taxon>Apocrita</taxon>
        <taxon>Aculeata</taxon>
        <taxon>Apoidea</taxon>
        <taxon>Anthophila</taxon>
        <taxon>Apidae</taxon>
        <taxon>Tetragonisca</taxon>
    </lineage>
</organism>
<proteinExistence type="predicted"/>
<protein>
    <submittedName>
        <fullName evidence="2">Uncharacterized protein</fullName>
    </submittedName>
</protein>
<gene>
    <name evidence="2" type="ORF">QLX08_007865</name>
</gene>
<evidence type="ECO:0000313" key="3">
    <source>
        <dbReference type="Proteomes" id="UP001432146"/>
    </source>
</evidence>
<evidence type="ECO:0000256" key="1">
    <source>
        <dbReference type="SAM" id="MobiDB-lite"/>
    </source>
</evidence>